<evidence type="ECO:0000256" key="15">
    <source>
        <dbReference type="SAM" id="MobiDB-lite"/>
    </source>
</evidence>
<evidence type="ECO:0000259" key="16">
    <source>
        <dbReference type="PROSITE" id="PS50097"/>
    </source>
</evidence>
<feature type="compositionally biased region" description="Gly residues" evidence="15">
    <location>
        <begin position="1105"/>
        <end position="1120"/>
    </location>
</feature>
<feature type="compositionally biased region" description="Gly residues" evidence="15">
    <location>
        <begin position="1291"/>
        <end position="1311"/>
    </location>
</feature>
<keyword evidence="12" id="KW-0804">Transcription</keyword>
<feature type="compositionally biased region" description="Polar residues" evidence="15">
    <location>
        <begin position="1336"/>
        <end position="1347"/>
    </location>
</feature>
<feature type="region of interest" description="Disordered" evidence="15">
    <location>
        <begin position="675"/>
        <end position="742"/>
    </location>
</feature>
<dbReference type="InterPro" id="IPR027073">
    <property type="entry name" value="5_3_exoribonuclease"/>
</dbReference>
<dbReference type="FunFam" id="1.25.40.1050:FF:000002">
    <property type="entry name" value="5'-3' exoribonuclease"/>
    <property type="match status" value="1"/>
</dbReference>
<dbReference type="GO" id="GO:0003723">
    <property type="term" value="F:RNA binding"/>
    <property type="evidence" value="ECO:0007669"/>
    <property type="project" value="TreeGrafter"/>
</dbReference>
<feature type="compositionally biased region" description="Basic and acidic residues" evidence="15">
    <location>
        <begin position="409"/>
        <end position="427"/>
    </location>
</feature>
<dbReference type="CDD" id="cd18186">
    <property type="entry name" value="BTB_POZ_ZBTB_KLHL-like"/>
    <property type="match status" value="1"/>
</dbReference>
<reference evidence="17 18" key="1">
    <citation type="journal article" date="2018" name="Sci. Rep.">
        <title>Raphidocelis subcapitata (=Pseudokirchneriella subcapitata) provides an insight into genome evolution and environmental adaptations in the Sphaeropleales.</title>
        <authorList>
            <person name="Suzuki S."/>
            <person name="Yamaguchi H."/>
            <person name="Nakajima N."/>
            <person name="Kawachi M."/>
        </authorList>
    </citation>
    <scope>NUCLEOTIDE SEQUENCE [LARGE SCALE GENOMIC DNA]</scope>
    <source>
        <strain evidence="17 18">NIES-35</strain>
    </source>
</reference>
<keyword evidence="18" id="KW-1185">Reference proteome</keyword>
<feature type="compositionally biased region" description="Gly residues" evidence="15">
    <location>
        <begin position="722"/>
        <end position="736"/>
    </location>
</feature>
<keyword evidence="8" id="KW-0540">Nuclease</keyword>
<keyword evidence="6" id="KW-0698">rRNA processing</keyword>
<dbReference type="InterPro" id="IPR000210">
    <property type="entry name" value="BTB/POZ_dom"/>
</dbReference>
<dbReference type="Pfam" id="PF00651">
    <property type="entry name" value="BTB"/>
    <property type="match status" value="1"/>
</dbReference>
<evidence type="ECO:0000256" key="14">
    <source>
        <dbReference type="ARBA" id="ARBA00046137"/>
    </source>
</evidence>
<dbReference type="PROSITE" id="PS50097">
    <property type="entry name" value="BTB"/>
    <property type="match status" value="1"/>
</dbReference>
<evidence type="ECO:0000313" key="17">
    <source>
        <dbReference type="EMBL" id="GBF98971.1"/>
    </source>
</evidence>
<dbReference type="InterPro" id="IPR041412">
    <property type="entry name" value="Xrn1_helical"/>
</dbReference>
<evidence type="ECO:0000256" key="7">
    <source>
        <dbReference type="ARBA" id="ARBA00022664"/>
    </source>
</evidence>
<dbReference type="Gene3D" id="1.25.40.420">
    <property type="match status" value="1"/>
</dbReference>
<accession>A0A2V0PGL9</accession>
<dbReference type="OrthoDB" id="372487at2759"/>
<evidence type="ECO:0000256" key="2">
    <source>
        <dbReference type="ARBA" id="ARBA00004906"/>
    </source>
</evidence>
<dbReference type="SMART" id="SM00225">
    <property type="entry name" value="BTB"/>
    <property type="match status" value="1"/>
</dbReference>
<dbReference type="InterPro" id="IPR011705">
    <property type="entry name" value="BACK"/>
</dbReference>
<dbReference type="Proteomes" id="UP000247498">
    <property type="component" value="Unassembled WGS sequence"/>
</dbReference>
<keyword evidence="10" id="KW-0269">Exonuclease</keyword>
<dbReference type="FunFam" id="3.40.50.12390:FF:000005">
    <property type="entry name" value="5'-3' exoribonuclease 2"/>
    <property type="match status" value="1"/>
</dbReference>
<feature type="compositionally biased region" description="Low complexity" evidence="15">
    <location>
        <begin position="477"/>
        <end position="487"/>
    </location>
</feature>
<comment type="subcellular location">
    <subcellularLocation>
        <location evidence="1">Nucleus</location>
    </subcellularLocation>
</comment>
<feature type="compositionally biased region" description="Gly residues" evidence="15">
    <location>
        <begin position="1272"/>
        <end position="1281"/>
    </location>
</feature>
<dbReference type="PANTHER" id="PTHR12341">
    <property type="entry name" value="5'-&gt;3' EXORIBONUCLEASE"/>
    <property type="match status" value="1"/>
</dbReference>
<evidence type="ECO:0000313" key="18">
    <source>
        <dbReference type="Proteomes" id="UP000247498"/>
    </source>
</evidence>
<evidence type="ECO:0000256" key="5">
    <source>
        <dbReference type="ARBA" id="ARBA00022472"/>
    </source>
</evidence>
<dbReference type="Gene3D" id="3.40.50.12390">
    <property type="match status" value="2"/>
</dbReference>
<feature type="compositionally biased region" description="Gly residues" evidence="15">
    <location>
        <begin position="1074"/>
        <end position="1093"/>
    </location>
</feature>
<comment type="pathway">
    <text evidence="2">Protein modification; protein ubiquitination.</text>
</comment>
<feature type="compositionally biased region" description="Low complexity" evidence="15">
    <location>
        <begin position="1256"/>
        <end position="1266"/>
    </location>
</feature>
<dbReference type="Pfam" id="PF03159">
    <property type="entry name" value="XRN_N"/>
    <property type="match status" value="1"/>
</dbReference>
<dbReference type="GO" id="GO:0005634">
    <property type="term" value="C:nucleus"/>
    <property type="evidence" value="ECO:0007669"/>
    <property type="project" value="UniProtKB-SubCell"/>
</dbReference>
<comment type="function">
    <text evidence="14">Possesses 5'-&gt;3' exoribonuclease activity. Required for the processing of nuclear mRNA and rRNA precursors. May promote the termination of transcription by RNA polymerase II. Essential for vegetative cell growth and chromosome segregation.</text>
</comment>
<evidence type="ECO:0000256" key="1">
    <source>
        <dbReference type="ARBA" id="ARBA00004123"/>
    </source>
</evidence>
<dbReference type="Gene3D" id="1.25.40.1050">
    <property type="match status" value="1"/>
</dbReference>
<evidence type="ECO:0000256" key="12">
    <source>
        <dbReference type="ARBA" id="ARBA00023163"/>
    </source>
</evidence>
<feature type="compositionally biased region" description="Low complexity" evidence="15">
    <location>
        <begin position="1094"/>
        <end position="1104"/>
    </location>
</feature>
<dbReference type="FunFam" id="3.40.50.12390:FF:000003">
    <property type="entry name" value="5'-3' exoribonuclease"/>
    <property type="match status" value="1"/>
</dbReference>
<organism evidence="17 18">
    <name type="scientific">Raphidocelis subcapitata</name>
    <dbReference type="NCBI Taxonomy" id="307507"/>
    <lineage>
        <taxon>Eukaryota</taxon>
        <taxon>Viridiplantae</taxon>
        <taxon>Chlorophyta</taxon>
        <taxon>core chlorophytes</taxon>
        <taxon>Chlorophyceae</taxon>
        <taxon>CS clade</taxon>
        <taxon>Sphaeropleales</taxon>
        <taxon>Selenastraceae</taxon>
        <taxon>Raphidocelis</taxon>
    </lineage>
</organism>
<dbReference type="Pfam" id="PF07707">
    <property type="entry name" value="BACK"/>
    <property type="match status" value="1"/>
</dbReference>
<dbReference type="SMART" id="SM00875">
    <property type="entry name" value="BACK"/>
    <property type="match status" value="1"/>
</dbReference>
<dbReference type="InParanoid" id="A0A2V0PGL9"/>
<feature type="domain" description="BTB" evidence="16">
    <location>
        <begin position="1468"/>
        <end position="1544"/>
    </location>
</feature>
<dbReference type="GO" id="GO:0006364">
    <property type="term" value="P:rRNA processing"/>
    <property type="evidence" value="ECO:0007669"/>
    <property type="project" value="UniProtKB-KW"/>
</dbReference>
<proteinExistence type="inferred from homology"/>
<dbReference type="Gene3D" id="3.30.710.10">
    <property type="entry name" value="Potassium Channel Kv1.1, Chain A"/>
    <property type="match status" value="1"/>
</dbReference>
<name>A0A2V0PGL9_9CHLO</name>
<dbReference type="PANTHER" id="PTHR12341:SF41">
    <property type="entry name" value="5'-3' EXORIBONUCLEASE 2"/>
    <property type="match status" value="1"/>
</dbReference>
<evidence type="ECO:0000256" key="4">
    <source>
        <dbReference type="ARBA" id="ARBA00013845"/>
    </source>
</evidence>
<evidence type="ECO:0000256" key="3">
    <source>
        <dbReference type="ARBA" id="ARBA00006994"/>
    </source>
</evidence>
<keyword evidence="13" id="KW-0539">Nucleus</keyword>
<keyword evidence="5" id="KW-0806">Transcription termination</keyword>
<dbReference type="GO" id="GO:0004534">
    <property type="term" value="F:5'-3' RNA exonuclease activity"/>
    <property type="evidence" value="ECO:0007669"/>
    <property type="project" value="TreeGrafter"/>
</dbReference>
<comment type="caution">
    <text evidence="17">The sequence shown here is derived from an EMBL/GenBank/DDBJ whole genome shotgun (WGS) entry which is preliminary data.</text>
</comment>
<feature type="compositionally biased region" description="Low complexity" evidence="15">
    <location>
        <begin position="1394"/>
        <end position="1418"/>
    </location>
</feature>
<feature type="region of interest" description="Disordered" evidence="15">
    <location>
        <begin position="261"/>
        <end position="289"/>
    </location>
</feature>
<dbReference type="EMBL" id="BDRX01000141">
    <property type="protein sequence ID" value="GBF98971.1"/>
    <property type="molecule type" value="Genomic_DNA"/>
</dbReference>
<evidence type="ECO:0000256" key="9">
    <source>
        <dbReference type="ARBA" id="ARBA00022801"/>
    </source>
</evidence>
<dbReference type="GO" id="GO:0006397">
    <property type="term" value="P:mRNA processing"/>
    <property type="evidence" value="ECO:0007669"/>
    <property type="project" value="UniProtKB-KW"/>
</dbReference>
<dbReference type="STRING" id="307507.A0A2V0PGL9"/>
<dbReference type="InterPro" id="IPR011333">
    <property type="entry name" value="SKP1/BTB/POZ_sf"/>
</dbReference>
<evidence type="ECO:0000256" key="10">
    <source>
        <dbReference type="ARBA" id="ARBA00022839"/>
    </source>
</evidence>
<feature type="compositionally biased region" description="Low complexity" evidence="15">
    <location>
        <begin position="550"/>
        <end position="566"/>
    </location>
</feature>
<feature type="compositionally biased region" description="Basic and acidic residues" evidence="15">
    <location>
        <begin position="604"/>
        <end position="613"/>
    </location>
</feature>
<keyword evidence="7" id="KW-0507">mRNA processing</keyword>
<dbReference type="SUPFAM" id="SSF54695">
    <property type="entry name" value="POZ domain"/>
    <property type="match status" value="1"/>
</dbReference>
<feature type="region of interest" description="Disordered" evidence="15">
    <location>
        <begin position="1191"/>
        <end position="1452"/>
    </location>
</feature>
<dbReference type="FunCoup" id="A0A2V0PGL9">
    <property type="interactions" value="2263"/>
</dbReference>
<dbReference type="GO" id="GO:0000956">
    <property type="term" value="P:nuclear-transcribed mRNA catabolic process"/>
    <property type="evidence" value="ECO:0007669"/>
    <property type="project" value="TreeGrafter"/>
</dbReference>
<dbReference type="GO" id="GO:0006353">
    <property type="term" value="P:DNA-templated transcription termination"/>
    <property type="evidence" value="ECO:0007669"/>
    <property type="project" value="UniProtKB-KW"/>
</dbReference>
<feature type="region of interest" description="Disordered" evidence="15">
    <location>
        <begin position="475"/>
        <end position="496"/>
    </location>
</feature>
<dbReference type="InterPro" id="IPR004859">
    <property type="entry name" value="Xrn1_N"/>
</dbReference>
<evidence type="ECO:0000256" key="6">
    <source>
        <dbReference type="ARBA" id="ARBA00022552"/>
    </source>
</evidence>
<evidence type="ECO:0000256" key="13">
    <source>
        <dbReference type="ARBA" id="ARBA00023242"/>
    </source>
</evidence>
<keyword evidence="11" id="KW-0805">Transcription regulation</keyword>
<feature type="compositionally biased region" description="Gly residues" evidence="15">
    <location>
        <begin position="575"/>
        <end position="601"/>
    </location>
</feature>
<feature type="compositionally biased region" description="Low complexity" evidence="15">
    <location>
        <begin position="1348"/>
        <end position="1372"/>
    </location>
</feature>
<feature type="region of interest" description="Disordered" evidence="15">
    <location>
        <begin position="1167"/>
        <end position="1186"/>
    </location>
</feature>
<comment type="similarity">
    <text evidence="3">Belongs to the 5'-3' exonuclease family. XRN2/RAT1 subfamily.</text>
</comment>
<dbReference type="Pfam" id="PF17846">
    <property type="entry name" value="XRN_M"/>
    <property type="match status" value="2"/>
</dbReference>
<evidence type="ECO:0000256" key="8">
    <source>
        <dbReference type="ARBA" id="ARBA00022722"/>
    </source>
</evidence>
<gene>
    <name evidence="17" type="ORF">Rsub_11557</name>
</gene>
<dbReference type="CDD" id="cd18673">
    <property type="entry name" value="PIN_XRN1-2-like"/>
    <property type="match status" value="1"/>
</dbReference>
<feature type="compositionally biased region" description="Low complexity" evidence="15">
    <location>
        <begin position="1191"/>
        <end position="1222"/>
    </location>
</feature>
<sequence length="1928" mass="204236">MGVPAFYRWLSEKYPKIIIDVIEELPEWVNGVEVPVDTSHPNPNGVEYDNLYLDMNGIIHPCFHPEDRPAPTTEREVFLNIFDYIDRLFNMVRPRKVLYMAIDGVAPRAKMNQQRSRRFRAAQEMEEKEVEEERLRQEFAKQGIHVPKKERSEIFDSNTITPGTPFMHRLSVALQYYVHQRLNNDPGWRDIEVILSDSNVPGEGEHKAMAFVREQRGRPGWHPNTRHCMYGLDADLIMLALATHEPHFSILREVIFQRNAPGGGGGGRHDPSKPLIPLPGQAPEEEEKPEIARKPFQFLSVSVLREYLALEFRIPRLPFPYDAERIYDDFVFMCFFVGNDFLPHMPTLDIREGAIDLMIRVYKQMLPALGGYLVSGSNVNLPRVEKFIKEVGKFEDAIFGKRMRLLQRQRDRMRAQRRQQEQARAEKASSGLKGTRTGKFFASEAAPNAAFVAHLEATGGIVAAKSKARPALDFSSAAAPRAPTHAPGAPPAAAPGGAEAAAAAAAAAATAGAGPSNKGAAAALRARITAGKRPSAEGGEGEGGGGGGDDAAAPDAAAAGAEAPPAQKRPRVDGDGGGGGGGDGEANGADGADGGGAAGGGGEEDGKSMRSEGRSTAGELSDSEVLAVLAGDAVMEDDEADADLEMEDEGAAAISAAAAAEAEAGEAAAAPEAAAAAGAPGRRRGAAIPGLGGELKGLPPPSGARTTFDEEGHPSPAAPAAGGAGGEAEGGGGEDGGPAAAARELSTAELKAVHADFKEQIEESMKAKGDRFEESVAAEGKIRLGEAGWKGRYYAEKMGAPHGQQDEVITSIVRSYIEGLVWVMRYYYDGVASWNWYYPYHYAPFASDLVNIGGLEIEFDPGRPFKPFNQLMGVLPARSSHCLPESYRWLFSDPESPILDFYPTDFKVDMNGKRFAWQGVCLLPFIEEDRLLEAVAPLEAALCGEEKFRNSTRTDVLYIHRSHPLSAAVLELAKRFGALSEEERAAQPGEPLDTDASRSMHGRLLLAAGEPCPEAMPAPFDLGPDVRPNHVVAAVYKLPEHKRHECRLMEGTIVEGGRPGGGGPHRGAPLLTNGPGGGGGGWQQQQQGGGGGWQQQQWQQQQQQGGYGYGPPGGGGGFGGPRPAYVPPMGGGYGAPMPAAAAGGGYPGPYGGPPMGVGMRPAFAPPAAQQYGGPGRPAPVGLAAGGGYGAPQQQYGGAPQQYGAPQQQQYNGQYNGGAPQQYGRGGGGGGSFYDQMRPGGGPPGGGPPSGFGAPGGAPRPWLGAQGAPPPQGGGGGGGGYGNPYAPLQPGSYGGQQPGRGRGRGGGGGGGRCAPSGLGEAQSTVLELSGYPLPQGVVQSGQGQNPTGASSSSSALRPPQPQRQAEAAAAPAEQRWHERPQQQQRQEWEQEQEQEQGQGQEQGQQQEESLEQQQPQQQPKRASGGGSGGDPTALSAARRGALSPPPGPAGAGAVGQMDFSALFGDPFLSDFELAIATAEGGHELQRYPVHGAVLAGQSPYFKALLQNWTPADERLIALKVSGPGERDAAEAMLRAAYSGAVAGDAGPDQLLACMVLADRYQLRNVVEACRRAIHAVDSARVSWPTTLALLHLPPGLQEVDAFSSLAEKAYQRVWADFHNLDLAFQRASLRAAFLQLPRSAVEHLVRAQDLRTVSENAVFLAVASWLRARVRDVAAEGPGGEAAAAADAVALLRLVRYPHMSANFFAAVAYHDQLLRRHPDYQTFLLEATQFAMASKAQRAAMQADPRCARLVPRCRGAAAAAGCGGEGGGGGGTSAFTSYIARDDLHTAISKYRASGCRDAYYLLTEGHCWNGFTWRLKLTVKPPDPESGVEMNIHVGLCWSVEIAGEPLPLSDASVVAVEFSIATHDFTMHEDDPTHSDAPVLIRAGTCWGWDDFFGREAYGDLLGEFAKWQNDRGQMPLTCQIYSCS</sequence>
<feature type="region of interest" description="Disordered" evidence="15">
    <location>
        <begin position="1053"/>
        <end position="1123"/>
    </location>
</feature>
<keyword evidence="9" id="KW-0378">Hydrolase</keyword>
<protein>
    <recommendedName>
        <fullName evidence="4">5'-3' exoribonuclease 2</fullName>
    </recommendedName>
</protein>
<feature type="region of interest" description="Disordered" evidence="15">
    <location>
        <begin position="531"/>
        <end position="623"/>
    </location>
</feature>
<evidence type="ECO:0000256" key="11">
    <source>
        <dbReference type="ARBA" id="ARBA00023015"/>
    </source>
</evidence>
<feature type="region of interest" description="Disordered" evidence="15">
    <location>
        <begin position="409"/>
        <end position="434"/>
    </location>
</feature>